<gene>
    <name evidence="12" type="ORF">UX85_C0001G0209</name>
</gene>
<keyword evidence="7 10" id="KW-0546">Nucleotide metabolism</keyword>
<evidence type="ECO:0000313" key="13">
    <source>
        <dbReference type="Proteomes" id="UP000033860"/>
    </source>
</evidence>
<protein>
    <recommendedName>
        <fullName evidence="10">dITP/XTP pyrophosphatase</fullName>
        <ecNumber evidence="10">3.6.1.66</ecNumber>
    </recommendedName>
    <alternativeName>
        <fullName evidence="10">Non-canonical purine NTP pyrophosphatase</fullName>
    </alternativeName>
    <alternativeName>
        <fullName evidence="10">Non-standard purine NTP pyrophosphatase</fullName>
    </alternativeName>
    <alternativeName>
        <fullName evidence="10">Nucleoside-triphosphate diphosphatase</fullName>
    </alternativeName>
    <alternativeName>
        <fullName evidence="10">Nucleoside-triphosphate pyrophosphatase</fullName>
        <shortName evidence="10">NTPase</shortName>
    </alternativeName>
</protein>
<evidence type="ECO:0000256" key="2">
    <source>
        <dbReference type="ARBA" id="ARBA00011738"/>
    </source>
</evidence>
<evidence type="ECO:0000256" key="9">
    <source>
        <dbReference type="ARBA" id="ARBA00052017"/>
    </source>
</evidence>
<dbReference type="GO" id="GO:0036220">
    <property type="term" value="F:ITP diphosphatase activity"/>
    <property type="evidence" value="ECO:0007669"/>
    <property type="project" value="UniProtKB-UniRule"/>
</dbReference>
<dbReference type="EC" id="3.6.1.66" evidence="10"/>
<evidence type="ECO:0000256" key="1">
    <source>
        <dbReference type="ARBA" id="ARBA00008023"/>
    </source>
</evidence>
<dbReference type="PANTHER" id="PTHR11067:SF9">
    <property type="entry name" value="INOSINE TRIPHOSPHATE PYROPHOSPHATASE"/>
    <property type="match status" value="1"/>
</dbReference>
<sequence length="191" mass="20833">MKLLLATGNQGKLREFKALLPGVSLVVAPSLVVRETGKTFAANAIIKARAYGKKYQTLTVADDSGLTIDALPNQLGIRSARFAKSFGGFTPAKKRLLQLLKLVPQSRRSARFICVAVLYDPKTDRSKTFSGKVEGTIANFTRGRGGFGYDSIFIPAGYSKTFGQLPASVKNKLSHRAQALQKLVKYLKLRP</sequence>
<comment type="similarity">
    <text evidence="1 10 11">Belongs to the HAM1 NTPase family.</text>
</comment>
<dbReference type="HAMAP" id="MF_01405">
    <property type="entry name" value="Non_canon_purine_NTPase"/>
    <property type="match status" value="1"/>
</dbReference>
<organism evidence="12 13">
    <name type="scientific">Candidatus Beckwithbacteria bacterium GW2011_GWB1_47_15</name>
    <dbReference type="NCBI Taxonomy" id="1618371"/>
    <lineage>
        <taxon>Bacteria</taxon>
        <taxon>Candidatus Beckwithiibacteriota</taxon>
    </lineage>
</organism>
<dbReference type="InterPro" id="IPR020922">
    <property type="entry name" value="dITP/XTP_pyrophosphatase"/>
</dbReference>
<evidence type="ECO:0000256" key="3">
    <source>
        <dbReference type="ARBA" id="ARBA00022723"/>
    </source>
</evidence>
<dbReference type="FunFam" id="3.90.950.10:FF:000001">
    <property type="entry name" value="dITP/XTP pyrophosphatase"/>
    <property type="match status" value="1"/>
</dbReference>
<accession>A0A0G1UWB0</accession>
<comment type="catalytic activity">
    <reaction evidence="9 10">
        <text>XTP + H2O = XMP + diphosphate + H(+)</text>
        <dbReference type="Rhea" id="RHEA:28610"/>
        <dbReference type="ChEBI" id="CHEBI:15377"/>
        <dbReference type="ChEBI" id="CHEBI:15378"/>
        <dbReference type="ChEBI" id="CHEBI:33019"/>
        <dbReference type="ChEBI" id="CHEBI:57464"/>
        <dbReference type="ChEBI" id="CHEBI:61314"/>
        <dbReference type="EC" id="3.6.1.66"/>
    </reaction>
</comment>
<dbReference type="GO" id="GO:0036222">
    <property type="term" value="F:XTP diphosphatase activity"/>
    <property type="evidence" value="ECO:0007669"/>
    <property type="project" value="UniProtKB-UniRule"/>
</dbReference>
<evidence type="ECO:0000313" key="12">
    <source>
        <dbReference type="EMBL" id="KKU61995.1"/>
    </source>
</evidence>
<dbReference type="PATRIC" id="fig|1618371.3.peg.211"/>
<dbReference type="GO" id="GO:0000166">
    <property type="term" value="F:nucleotide binding"/>
    <property type="evidence" value="ECO:0007669"/>
    <property type="project" value="UniProtKB-KW"/>
</dbReference>
<evidence type="ECO:0000256" key="11">
    <source>
        <dbReference type="RuleBase" id="RU003781"/>
    </source>
</evidence>
<evidence type="ECO:0000256" key="8">
    <source>
        <dbReference type="ARBA" id="ARBA00051875"/>
    </source>
</evidence>
<evidence type="ECO:0000256" key="7">
    <source>
        <dbReference type="ARBA" id="ARBA00023080"/>
    </source>
</evidence>
<evidence type="ECO:0000256" key="10">
    <source>
        <dbReference type="HAMAP-Rule" id="MF_01405"/>
    </source>
</evidence>
<feature type="binding site" evidence="10">
    <location>
        <position position="63"/>
    </location>
    <ligand>
        <name>Mg(2+)</name>
        <dbReference type="ChEBI" id="CHEBI:18420"/>
    </ligand>
</feature>
<comment type="caution">
    <text evidence="12">The sequence shown here is derived from an EMBL/GenBank/DDBJ whole genome shotgun (WGS) entry which is preliminary data.</text>
</comment>
<name>A0A0G1UWB0_9BACT</name>
<keyword evidence="6 10" id="KW-0460">Magnesium</keyword>
<dbReference type="NCBIfam" id="TIGR00042">
    <property type="entry name" value="RdgB/HAM1 family non-canonical purine NTP pyrophosphatase"/>
    <property type="match status" value="1"/>
</dbReference>
<reference evidence="12 13" key="1">
    <citation type="journal article" date="2015" name="Nature">
        <title>rRNA introns, odd ribosomes, and small enigmatic genomes across a large radiation of phyla.</title>
        <authorList>
            <person name="Brown C.T."/>
            <person name="Hug L.A."/>
            <person name="Thomas B.C."/>
            <person name="Sharon I."/>
            <person name="Castelle C.J."/>
            <person name="Singh A."/>
            <person name="Wilkins M.J."/>
            <person name="Williams K.H."/>
            <person name="Banfield J.F."/>
        </authorList>
    </citation>
    <scope>NUCLEOTIDE SEQUENCE [LARGE SCALE GENOMIC DNA]</scope>
</reference>
<feature type="binding site" evidence="10">
    <location>
        <begin position="7"/>
        <end position="12"/>
    </location>
    <ligand>
        <name>substrate</name>
    </ligand>
</feature>
<dbReference type="AlphaFoldDB" id="A0A0G1UWB0"/>
<comment type="catalytic activity">
    <reaction evidence="10">
        <text>ITP + H2O = IMP + diphosphate + H(+)</text>
        <dbReference type="Rhea" id="RHEA:29399"/>
        <dbReference type="ChEBI" id="CHEBI:15377"/>
        <dbReference type="ChEBI" id="CHEBI:15378"/>
        <dbReference type="ChEBI" id="CHEBI:33019"/>
        <dbReference type="ChEBI" id="CHEBI:58053"/>
        <dbReference type="ChEBI" id="CHEBI:61402"/>
        <dbReference type="EC" id="3.6.1.66"/>
    </reaction>
</comment>
<dbReference type="GO" id="GO:0009146">
    <property type="term" value="P:purine nucleoside triphosphate catabolic process"/>
    <property type="evidence" value="ECO:0007669"/>
    <property type="project" value="UniProtKB-UniRule"/>
</dbReference>
<dbReference type="PANTHER" id="PTHR11067">
    <property type="entry name" value="INOSINE TRIPHOSPHATE PYROPHOSPHATASE/HAM1 PROTEIN"/>
    <property type="match status" value="1"/>
</dbReference>
<keyword evidence="3 10" id="KW-0479">Metal-binding</keyword>
<feature type="binding site" evidence="10">
    <location>
        <position position="170"/>
    </location>
    <ligand>
        <name>substrate</name>
    </ligand>
</feature>
<dbReference type="Gene3D" id="3.90.950.10">
    <property type="match status" value="1"/>
</dbReference>
<dbReference type="Proteomes" id="UP000033860">
    <property type="component" value="Unassembled WGS sequence"/>
</dbReference>
<feature type="binding site" evidence="10">
    <location>
        <position position="64"/>
    </location>
    <ligand>
        <name>substrate</name>
    </ligand>
</feature>
<feature type="active site" description="Proton acceptor" evidence="10">
    <location>
        <position position="63"/>
    </location>
</feature>
<dbReference type="GO" id="GO:0046872">
    <property type="term" value="F:metal ion binding"/>
    <property type="evidence" value="ECO:0007669"/>
    <property type="project" value="UniProtKB-KW"/>
</dbReference>
<dbReference type="Pfam" id="PF01725">
    <property type="entry name" value="Ham1p_like"/>
    <property type="match status" value="1"/>
</dbReference>
<comment type="catalytic activity">
    <reaction evidence="8 10">
        <text>dITP + H2O = dIMP + diphosphate + H(+)</text>
        <dbReference type="Rhea" id="RHEA:28342"/>
        <dbReference type="ChEBI" id="CHEBI:15377"/>
        <dbReference type="ChEBI" id="CHEBI:15378"/>
        <dbReference type="ChEBI" id="CHEBI:33019"/>
        <dbReference type="ChEBI" id="CHEBI:61194"/>
        <dbReference type="ChEBI" id="CHEBI:61382"/>
        <dbReference type="EC" id="3.6.1.66"/>
    </reaction>
</comment>
<comment type="function">
    <text evidence="10">Pyrophosphatase that catalyzes the hydrolysis of nucleoside triphosphates to their monophosphate derivatives, with a high preference for the non-canonical purine nucleotides XTP (xanthosine triphosphate), dITP (deoxyinosine triphosphate) and ITP. Seems to function as a house-cleaning enzyme that removes non-canonical purine nucleotides from the nucleotide pool, thus preventing their incorporation into DNA/RNA and avoiding chromosomal lesions.</text>
</comment>
<comment type="cofactor">
    <cofactor evidence="10">
        <name>Mg(2+)</name>
        <dbReference type="ChEBI" id="CHEBI:18420"/>
    </cofactor>
    <text evidence="10">Binds 1 Mg(2+) ion per subunit.</text>
</comment>
<dbReference type="InterPro" id="IPR029001">
    <property type="entry name" value="ITPase-like_fam"/>
</dbReference>
<dbReference type="EMBL" id="LCNT01000001">
    <property type="protein sequence ID" value="KKU61995.1"/>
    <property type="molecule type" value="Genomic_DNA"/>
</dbReference>
<evidence type="ECO:0000256" key="6">
    <source>
        <dbReference type="ARBA" id="ARBA00022842"/>
    </source>
</evidence>
<dbReference type="GO" id="GO:0017111">
    <property type="term" value="F:ribonucleoside triphosphate phosphatase activity"/>
    <property type="evidence" value="ECO:0007669"/>
    <property type="project" value="InterPro"/>
</dbReference>
<feature type="binding site" evidence="10">
    <location>
        <begin position="147"/>
        <end position="150"/>
    </location>
    <ligand>
        <name>substrate</name>
    </ligand>
</feature>
<comment type="caution">
    <text evidence="10">Lacks conserved residue(s) required for the propagation of feature annotation.</text>
</comment>
<dbReference type="SUPFAM" id="SSF52972">
    <property type="entry name" value="ITPase-like"/>
    <property type="match status" value="1"/>
</dbReference>
<keyword evidence="4 10" id="KW-0547">Nucleotide-binding</keyword>
<dbReference type="GO" id="GO:0009117">
    <property type="term" value="P:nucleotide metabolic process"/>
    <property type="evidence" value="ECO:0007669"/>
    <property type="project" value="UniProtKB-KW"/>
</dbReference>
<keyword evidence="5 10" id="KW-0378">Hydrolase</keyword>
<dbReference type="CDD" id="cd00515">
    <property type="entry name" value="HAM1"/>
    <property type="match status" value="1"/>
</dbReference>
<dbReference type="InterPro" id="IPR002637">
    <property type="entry name" value="RdgB/HAM1"/>
</dbReference>
<comment type="subunit">
    <text evidence="2 10">Homodimer.</text>
</comment>
<dbReference type="GO" id="GO:0035870">
    <property type="term" value="F:dITP diphosphatase activity"/>
    <property type="evidence" value="ECO:0007669"/>
    <property type="project" value="UniProtKB-UniRule"/>
</dbReference>
<dbReference type="GO" id="GO:0005829">
    <property type="term" value="C:cytosol"/>
    <property type="evidence" value="ECO:0007669"/>
    <property type="project" value="TreeGrafter"/>
</dbReference>
<evidence type="ECO:0000256" key="5">
    <source>
        <dbReference type="ARBA" id="ARBA00022801"/>
    </source>
</evidence>
<evidence type="ECO:0000256" key="4">
    <source>
        <dbReference type="ARBA" id="ARBA00022741"/>
    </source>
</evidence>
<feature type="binding site" evidence="10">
    <location>
        <begin position="175"/>
        <end position="176"/>
    </location>
    <ligand>
        <name>substrate</name>
    </ligand>
</feature>
<proteinExistence type="inferred from homology"/>